<dbReference type="RefSeq" id="WP_143003572.1">
    <property type="nucleotide sequence ID" value="NZ_FMZA01000023.1"/>
</dbReference>
<organism evidence="1 2">
    <name type="scientific">Melghirimyces thermohalophilus</name>
    <dbReference type="NCBI Taxonomy" id="1236220"/>
    <lineage>
        <taxon>Bacteria</taxon>
        <taxon>Bacillati</taxon>
        <taxon>Bacillota</taxon>
        <taxon>Bacilli</taxon>
        <taxon>Bacillales</taxon>
        <taxon>Thermoactinomycetaceae</taxon>
        <taxon>Melghirimyces</taxon>
    </lineage>
</organism>
<sequence>MRRRWMFIVLLIVAIRLSALPLTSVEAVGLIEAEHPCFEGGRCWAFQADGRHVEGESEALNRGRSFPFDGRSYNGMKLTIHPGGREAVLVVEVRDTDYRQVKKVRIRAERPLKRSIDLSSLQPGRYHIFVYFPRGGEAAVNGRLHYGSGEMP</sequence>
<reference evidence="1 2" key="1">
    <citation type="submission" date="2016-10" db="EMBL/GenBank/DDBJ databases">
        <authorList>
            <person name="de Groot N.N."/>
        </authorList>
    </citation>
    <scope>NUCLEOTIDE SEQUENCE [LARGE SCALE GENOMIC DNA]</scope>
    <source>
        <strain evidence="1 2">DSM 45514</strain>
    </source>
</reference>
<evidence type="ECO:0000313" key="1">
    <source>
        <dbReference type="EMBL" id="SDC94303.1"/>
    </source>
</evidence>
<dbReference type="OrthoDB" id="2990126at2"/>
<accession>A0A1G6QPV4</accession>
<name>A0A1G6QPV4_9BACL</name>
<evidence type="ECO:0000313" key="2">
    <source>
        <dbReference type="Proteomes" id="UP000199387"/>
    </source>
</evidence>
<dbReference type="Proteomes" id="UP000199387">
    <property type="component" value="Unassembled WGS sequence"/>
</dbReference>
<dbReference type="AlphaFoldDB" id="A0A1G6QPV4"/>
<dbReference type="EMBL" id="FMZA01000023">
    <property type="protein sequence ID" value="SDC94303.1"/>
    <property type="molecule type" value="Genomic_DNA"/>
</dbReference>
<gene>
    <name evidence="1" type="ORF">SAMN04488112_12316</name>
</gene>
<keyword evidence="2" id="KW-1185">Reference proteome</keyword>
<proteinExistence type="predicted"/>
<protein>
    <submittedName>
        <fullName evidence="1">Uncharacterized protein</fullName>
    </submittedName>
</protein>